<dbReference type="EMBL" id="JBHSFS010000002">
    <property type="protein sequence ID" value="MFC4512218.1"/>
    <property type="molecule type" value="Genomic_DNA"/>
</dbReference>
<dbReference type="RefSeq" id="WP_417922298.1">
    <property type="nucleotide sequence ID" value="NZ_JBHSFS010000002.1"/>
</dbReference>
<name>A0ABV9BBH3_9ACTN</name>
<organism evidence="1 2">
    <name type="scientific">Streptomyces ehimensis</name>
    <dbReference type="NCBI Taxonomy" id="68195"/>
    <lineage>
        <taxon>Bacteria</taxon>
        <taxon>Bacillati</taxon>
        <taxon>Actinomycetota</taxon>
        <taxon>Actinomycetes</taxon>
        <taxon>Kitasatosporales</taxon>
        <taxon>Streptomycetaceae</taxon>
        <taxon>Streptomyces</taxon>
    </lineage>
</organism>
<protein>
    <submittedName>
        <fullName evidence="1">Uncharacterized protein</fullName>
    </submittedName>
</protein>
<gene>
    <name evidence="1" type="ORF">ACFPEN_04635</name>
</gene>
<reference evidence="2" key="1">
    <citation type="journal article" date="2019" name="Int. J. Syst. Evol. Microbiol.">
        <title>The Global Catalogue of Microorganisms (GCM) 10K type strain sequencing project: providing services to taxonomists for standard genome sequencing and annotation.</title>
        <authorList>
            <consortium name="The Broad Institute Genomics Platform"/>
            <consortium name="The Broad Institute Genome Sequencing Center for Infectious Disease"/>
            <person name="Wu L."/>
            <person name="Ma J."/>
        </authorList>
    </citation>
    <scope>NUCLEOTIDE SEQUENCE [LARGE SCALE GENOMIC DNA]</scope>
    <source>
        <strain evidence="2">CECT 8064</strain>
    </source>
</reference>
<keyword evidence="2" id="KW-1185">Reference proteome</keyword>
<sequence length="101" mass="11136">MSDKSATDTPSELIELQRTSNAEFLKVRAFNEHGRTSEWSDELHARWKAQWEAWRAAAEAVYEAVCNHPAAAEMGRYTLEMAVKAAARRSAAPTASDGLGV</sequence>
<evidence type="ECO:0000313" key="2">
    <source>
        <dbReference type="Proteomes" id="UP001595990"/>
    </source>
</evidence>
<proteinExistence type="predicted"/>
<comment type="caution">
    <text evidence="1">The sequence shown here is derived from an EMBL/GenBank/DDBJ whole genome shotgun (WGS) entry which is preliminary data.</text>
</comment>
<evidence type="ECO:0000313" key="1">
    <source>
        <dbReference type="EMBL" id="MFC4512218.1"/>
    </source>
</evidence>
<dbReference type="Proteomes" id="UP001595990">
    <property type="component" value="Unassembled WGS sequence"/>
</dbReference>
<accession>A0ABV9BBH3</accession>